<dbReference type="Pfam" id="PF00041">
    <property type="entry name" value="fn3"/>
    <property type="match status" value="1"/>
</dbReference>
<feature type="domain" description="ZP" evidence="11">
    <location>
        <begin position="743"/>
        <end position="997"/>
    </location>
</feature>
<dbReference type="InterPro" id="IPR000152">
    <property type="entry name" value="EGF-type_Asp/Asn_hydroxyl_site"/>
</dbReference>
<evidence type="ECO:0000256" key="5">
    <source>
        <dbReference type="PROSITE-ProRule" id="PRU00076"/>
    </source>
</evidence>
<dbReference type="CDD" id="cd00037">
    <property type="entry name" value="CLECT"/>
    <property type="match status" value="3"/>
</dbReference>
<keyword evidence="2 7" id="KW-0732">Signal</keyword>
<dbReference type="SUPFAM" id="SSF57184">
    <property type="entry name" value="Growth factor receptor domain"/>
    <property type="match status" value="1"/>
</dbReference>
<evidence type="ECO:0000259" key="11">
    <source>
        <dbReference type="PROSITE" id="PS51034"/>
    </source>
</evidence>
<dbReference type="InterPro" id="IPR001304">
    <property type="entry name" value="C-type_lectin-like"/>
</dbReference>
<dbReference type="InterPro" id="IPR036116">
    <property type="entry name" value="FN3_sf"/>
</dbReference>
<feature type="domain" description="C-type lectin" evidence="9">
    <location>
        <begin position="34"/>
        <end position="148"/>
    </location>
</feature>
<dbReference type="SUPFAM" id="SSF49265">
    <property type="entry name" value="Fibronectin type III"/>
    <property type="match status" value="1"/>
</dbReference>
<dbReference type="InterPro" id="IPR055355">
    <property type="entry name" value="ZP-C"/>
</dbReference>
<dbReference type="PANTHER" id="PTHR22801">
    <property type="entry name" value="LITHOSTATHINE"/>
    <property type="match status" value="1"/>
</dbReference>
<dbReference type="PROSITE" id="PS00010">
    <property type="entry name" value="ASX_HYDROXYL"/>
    <property type="match status" value="2"/>
</dbReference>
<feature type="disulfide bond" evidence="5">
    <location>
        <begin position="517"/>
        <end position="526"/>
    </location>
</feature>
<dbReference type="CDD" id="cd00063">
    <property type="entry name" value="FN3"/>
    <property type="match status" value="1"/>
</dbReference>
<dbReference type="SMART" id="SM00241">
    <property type="entry name" value="ZP"/>
    <property type="match status" value="1"/>
</dbReference>
<dbReference type="CDD" id="cd00054">
    <property type="entry name" value="EGF_CA"/>
    <property type="match status" value="4"/>
</dbReference>
<dbReference type="SMART" id="SM00034">
    <property type="entry name" value="CLECT"/>
    <property type="match status" value="3"/>
</dbReference>
<feature type="disulfide bond" evidence="5">
    <location>
        <begin position="349"/>
        <end position="358"/>
    </location>
</feature>
<dbReference type="FunFam" id="2.10.25.10:FF:000066">
    <property type="entry name" value="FAT atypical cadherin 4"/>
    <property type="match status" value="1"/>
</dbReference>
<dbReference type="EMBL" id="OV696687">
    <property type="protein sequence ID" value="CAH1255002.1"/>
    <property type="molecule type" value="Genomic_DNA"/>
</dbReference>
<feature type="signal peptide" evidence="7">
    <location>
        <begin position="1"/>
        <end position="24"/>
    </location>
</feature>
<dbReference type="PANTHER" id="PTHR22801:SF63">
    <property type="entry name" value="C-TYPE LECTIN DOMAIN-CONTAINING PROTEIN"/>
    <property type="match status" value="1"/>
</dbReference>
<feature type="domain" description="C-type lectin" evidence="9">
    <location>
        <begin position="200"/>
        <end position="319"/>
    </location>
</feature>
<feature type="transmembrane region" description="Helical" evidence="6">
    <location>
        <begin position="1044"/>
        <end position="1067"/>
    </location>
</feature>
<dbReference type="PROSITE" id="PS00022">
    <property type="entry name" value="EGF_1"/>
    <property type="match status" value="3"/>
</dbReference>
<keyword evidence="6" id="KW-0812">Transmembrane</keyword>
<dbReference type="InterPro" id="IPR016187">
    <property type="entry name" value="CTDL_fold"/>
</dbReference>
<gene>
    <name evidence="12" type="primary">MRC1</name>
    <name evidence="12" type="ORF">BLAG_LOCUS14202</name>
</gene>
<evidence type="ECO:0000256" key="4">
    <source>
        <dbReference type="ARBA" id="ARBA00023157"/>
    </source>
</evidence>
<dbReference type="GO" id="GO:0005509">
    <property type="term" value="F:calcium ion binding"/>
    <property type="evidence" value="ECO:0007669"/>
    <property type="project" value="InterPro"/>
</dbReference>
<feature type="disulfide bond" evidence="5">
    <location>
        <begin position="180"/>
        <end position="189"/>
    </location>
</feature>
<dbReference type="OrthoDB" id="9906043at2759"/>
<dbReference type="SUPFAM" id="SSF57196">
    <property type="entry name" value="EGF/Laminin"/>
    <property type="match status" value="2"/>
</dbReference>
<comment type="caution">
    <text evidence="5">Lacks conserved residue(s) required for the propagation of feature annotation.</text>
</comment>
<dbReference type="Gene3D" id="2.10.25.10">
    <property type="entry name" value="Laminin"/>
    <property type="match status" value="4"/>
</dbReference>
<dbReference type="SUPFAM" id="SSF56436">
    <property type="entry name" value="C-type lectin-like"/>
    <property type="match status" value="3"/>
</dbReference>
<evidence type="ECO:0000256" key="1">
    <source>
        <dbReference type="ARBA" id="ARBA00022536"/>
    </source>
</evidence>
<protein>
    <submittedName>
        <fullName evidence="12">MRC1 protein</fullName>
    </submittedName>
</protein>
<evidence type="ECO:0000313" key="13">
    <source>
        <dbReference type="Proteomes" id="UP000838412"/>
    </source>
</evidence>
<dbReference type="PROSITE" id="PS00615">
    <property type="entry name" value="C_TYPE_LECTIN_1"/>
    <property type="match status" value="1"/>
</dbReference>
<evidence type="ECO:0000259" key="8">
    <source>
        <dbReference type="PROSITE" id="PS50026"/>
    </source>
</evidence>
<dbReference type="Pfam" id="PF00008">
    <property type="entry name" value="EGF"/>
    <property type="match status" value="3"/>
</dbReference>
<dbReference type="Proteomes" id="UP000838412">
    <property type="component" value="Chromosome 2"/>
</dbReference>
<evidence type="ECO:0000256" key="3">
    <source>
        <dbReference type="ARBA" id="ARBA00022737"/>
    </source>
</evidence>
<keyword evidence="6" id="KW-0472">Membrane</keyword>
<dbReference type="InterPro" id="IPR013783">
    <property type="entry name" value="Ig-like_fold"/>
</dbReference>
<dbReference type="InterPro" id="IPR055356">
    <property type="entry name" value="ZP-N"/>
</dbReference>
<feature type="chain" id="PRO_5035475718" evidence="7">
    <location>
        <begin position="25"/>
        <end position="1106"/>
    </location>
</feature>
<dbReference type="SMART" id="SM00179">
    <property type="entry name" value="EGF_CA"/>
    <property type="match status" value="4"/>
</dbReference>
<dbReference type="InterPro" id="IPR018097">
    <property type="entry name" value="EGF_Ca-bd_CS"/>
</dbReference>
<dbReference type="InterPro" id="IPR001507">
    <property type="entry name" value="ZP_dom"/>
</dbReference>
<dbReference type="PROSITE" id="PS01187">
    <property type="entry name" value="EGF_CA"/>
    <property type="match status" value="1"/>
</dbReference>
<dbReference type="PROSITE" id="PS50853">
    <property type="entry name" value="FN3"/>
    <property type="match status" value="1"/>
</dbReference>
<dbReference type="InterPro" id="IPR016186">
    <property type="entry name" value="C-type_lectin-like/link_sf"/>
</dbReference>
<evidence type="ECO:0000259" key="10">
    <source>
        <dbReference type="PROSITE" id="PS50853"/>
    </source>
</evidence>
<keyword evidence="13" id="KW-1185">Reference proteome</keyword>
<dbReference type="SMART" id="SM00181">
    <property type="entry name" value="EGF"/>
    <property type="match status" value="4"/>
</dbReference>
<dbReference type="Pfam" id="PF00059">
    <property type="entry name" value="Lectin_C"/>
    <property type="match status" value="3"/>
</dbReference>
<dbReference type="Pfam" id="PF00100">
    <property type="entry name" value="Zona_pellucida"/>
    <property type="match status" value="1"/>
</dbReference>
<dbReference type="Gene3D" id="2.60.40.10">
    <property type="entry name" value="Immunoglobulins"/>
    <property type="match status" value="1"/>
</dbReference>
<dbReference type="InterPro" id="IPR018378">
    <property type="entry name" value="C-type_lectin_CS"/>
</dbReference>
<dbReference type="PROSITE" id="PS01186">
    <property type="entry name" value="EGF_2"/>
    <property type="match status" value="2"/>
</dbReference>
<feature type="domain" description="EGF-like" evidence="8">
    <location>
        <begin position="491"/>
        <end position="527"/>
    </location>
</feature>
<evidence type="ECO:0000313" key="12">
    <source>
        <dbReference type="EMBL" id="CAH1255002.1"/>
    </source>
</evidence>
<dbReference type="Pfam" id="PF23344">
    <property type="entry name" value="ZP-N"/>
    <property type="match status" value="1"/>
</dbReference>
<dbReference type="InterPro" id="IPR000742">
    <property type="entry name" value="EGF"/>
</dbReference>
<dbReference type="InterPro" id="IPR042235">
    <property type="entry name" value="ZP-C_dom"/>
</dbReference>
<reference evidence="12" key="1">
    <citation type="submission" date="2022-01" db="EMBL/GenBank/DDBJ databases">
        <authorList>
            <person name="Braso-Vives M."/>
        </authorList>
    </citation>
    <scope>NUCLEOTIDE SEQUENCE</scope>
</reference>
<feature type="domain" description="EGF-like" evidence="8">
    <location>
        <begin position="152"/>
        <end position="190"/>
    </location>
</feature>
<dbReference type="InterPro" id="IPR024731">
    <property type="entry name" value="NELL2-like_EGF"/>
</dbReference>
<dbReference type="Gene3D" id="2.60.40.3210">
    <property type="entry name" value="Zona pellucida, ZP-N domain"/>
    <property type="match status" value="1"/>
</dbReference>
<name>A0A8J9ZI44_BRALA</name>
<dbReference type="Gene3D" id="2.60.40.4100">
    <property type="entry name" value="Zona pellucida, ZP-C domain"/>
    <property type="match status" value="1"/>
</dbReference>
<organism evidence="12 13">
    <name type="scientific">Branchiostoma lanceolatum</name>
    <name type="common">Common lancelet</name>
    <name type="synonym">Amphioxus lanceolatum</name>
    <dbReference type="NCBI Taxonomy" id="7740"/>
    <lineage>
        <taxon>Eukaryota</taxon>
        <taxon>Metazoa</taxon>
        <taxon>Chordata</taxon>
        <taxon>Cephalochordata</taxon>
        <taxon>Leptocardii</taxon>
        <taxon>Amphioxiformes</taxon>
        <taxon>Branchiostomatidae</taxon>
        <taxon>Branchiostoma</taxon>
    </lineage>
</organism>
<dbReference type="InterPro" id="IPR001881">
    <property type="entry name" value="EGF-like_Ca-bd_dom"/>
</dbReference>
<dbReference type="InterPro" id="IPR003961">
    <property type="entry name" value="FN3_dom"/>
</dbReference>
<dbReference type="PROSITE" id="PS51034">
    <property type="entry name" value="ZP_2"/>
    <property type="match status" value="1"/>
</dbReference>
<keyword evidence="1 5" id="KW-0245">EGF-like domain</keyword>
<dbReference type="InterPro" id="IPR009030">
    <property type="entry name" value="Growth_fac_rcpt_cys_sf"/>
</dbReference>
<dbReference type="FunFam" id="2.10.25.10:FF:000038">
    <property type="entry name" value="Fibrillin 2"/>
    <property type="match status" value="1"/>
</dbReference>
<keyword evidence="3" id="KW-0677">Repeat</keyword>
<dbReference type="Pfam" id="PF12947">
    <property type="entry name" value="EGF_3"/>
    <property type="match status" value="1"/>
</dbReference>
<feature type="domain" description="Fibronectin type-III" evidence="10">
    <location>
        <begin position="647"/>
        <end position="738"/>
    </location>
</feature>
<dbReference type="AlphaFoldDB" id="A0A8J9ZI44"/>
<feature type="domain" description="EGF-like" evidence="8">
    <location>
        <begin position="323"/>
        <end position="359"/>
    </location>
</feature>
<evidence type="ECO:0000256" key="7">
    <source>
        <dbReference type="SAM" id="SignalP"/>
    </source>
</evidence>
<accession>A0A8J9ZI44</accession>
<keyword evidence="4 5" id="KW-1015">Disulfide bond</keyword>
<dbReference type="PROSITE" id="PS50026">
    <property type="entry name" value="EGF_3"/>
    <property type="match status" value="4"/>
</dbReference>
<evidence type="ECO:0000259" key="9">
    <source>
        <dbReference type="PROSITE" id="PS50041"/>
    </source>
</evidence>
<feature type="domain" description="EGF-like" evidence="8">
    <location>
        <begin position="606"/>
        <end position="646"/>
    </location>
</feature>
<dbReference type="Gene3D" id="3.10.100.10">
    <property type="entry name" value="Mannose-Binding Protein A, subunit A"/>
    <property type="match status" value="3"/>
</dbReference>
<proteinExistence type="predicted"/>
<evidence type="ECO:0000256" key="6">
    <source>
        <dbReference type="SAM" id="Phobius"/>
    </source>
</evidence>
<sequence length="1106" mass="121007">MMDLRVSVPVGLLVLVAMGTGVTGQDCPAEYTAYRRLCFRTYDESKPYNEARQVCADDGGLLAMPKTSTATNFLVNAMGLSNYWIGLSDQNTEGDWRWEDGTPHDKTVDYNLWLPGQPGGRESENCVQAYPGSWNDFGCGSALRFICQLKQDPTPCDPDPCQNGGVCTETSSVHYYTCECADGWGGQNCDNECPSGYTRHEGACFKAYDVPASYVLSRQVCADDGGLLAMPKNKIVDHVLLDLIDSSHHYHFGLNDLVTEGTWMWEDGTPFDFATGYTRWWGGFPRTNSDSYDCAFYHHGAHSDWANNMDCSGARFICQLSLGIDICDPDPCQNGGVCTHDTYTYSCECTDGWAGRNCEGRCPSGYNPHGGSCFKAYDEHKTYNEAKQVCEDNGGILAMPKDSDVDDFLVELRNPWGGYWIGLNDLATDDEWMWEDGSPHDPTADYNRWKAGEPNLPGADGCAHYEGDVAAKWADKSCSGQAWFFCQLTTVVDQCDPDPCQNGGVCTNSGDPYTCECADGWGGPTCETALSPYLSGLRHRGDSVRMASASVPCTSASVPSWRRLSATQTNVPLIRVKMAELARTGSTATAVLVLLAMKEIIVKRANDDECADDTDNCHDHAACTNTDGGFNCACDDGYSGDGVTCTALSDLIFTDIGMDYIALSWTVPADLSVTRYRLRYRHDGASYQDLSPPPAPADTTATVHGLWADTEYTFTLTAFGVDDEEIGEISGTETTAEVIVNVECHQDYMTVAFPRAALQGVDVSNMHALDDSCPATLTDTEVVLRVGLQDCGTIQDSSQDEKFIFSNEAIASQVTSDNGAVRGTPFRKPFQCEFLRQYVVSQGREILYNIPSPRVQVVDAENSFTFEMHMFTSADFTATYNSPDYPLQVSSSDHLHFGLSVDSPLNNLELFALHCRATPSTDPEASPSVSIIQDGCDVDPTLQLDAALSNDMALYLSIQSFTFPNIDDPSLVYIHCTMVVCFKDDPDSRCNEGCSSARRRRRAVSDMREARVRRASENDQRATISQGPFAVKNGQEQASTLPTVGIAVGTVAGIAGVLLLVAAVFLVRKRRGRDVKEQAEDRVGFDNYSLEIWGKDKAGNVTPKPE</sequence>
<keyword evidence="6" id="KW-1133">Transmembrane helix</keyword>
<feature type="disulfide bond" evidence="5">
    <location>
        <begin position="161"/>
        <end position="178"/>
    </location>
</feature>
<dbReference type="SMART" id="SM00060">
    <property type="entry name" value="FN3"/>
    <property type="match status" value="1"/>
</dbReference>
<dbReference type="PROSITE" id="PS50041">
    <property type="entry name" value="C_TYPE_LECTIN_2"/>
    <property type="match status" value="3"/>
</dbReference>
<evidence type="ECO:0000256" key="2">
    <source>
        <dbReference type="ARBA" id="ARBA00022729"/>
    </source>
</evidence>
<feature type="domain" description="C-type lectin" evidence="9">
    <location>
        <begin position="369"/>
        <end position="487"/>
    </location>
</feature>
<dbReference type="InterPro" id="IPR050801">
    <property type="entry name" value="Ca-Dep_Lectins_ImmuneDev"/>
</dbReference>